<dbReference type="SUPFAM" id="SSF54523">
    <property type="entry name" value="Pili subunits"/>
    <property type="match status" value="1"/>
</dbReference>
<evidence type="ECO:0000256" key="11">
    <source>
        <dbReference type="SAM" id="Phobius"/>
    </source>
</evidence>
<feature type="domain" description="General secretion pathway GspH" evidence="12">
    <location>
        <begin position="40"/>
        <end position="157"/>
    </location>
</feature>
<evidence type="ECO:0000256" key="8">
    <source>
        <dbReference type="ARBA" id="ARBA00023136"/>
    </source>
</evidence>
<sequence length="172" mass="19744">MTLIELMIVLSIISISALLAIPSFSELFHQYYYKNAALILNKDIRFAKTTANQRKMRVSMCISIDHITCLDEPSMQWHQGWIVFLDPNNNFTPTPNNILRQRPSQHPSVYIYSSYNIQNGVQFNIGKKAGRSLGTGLANGYFMICGQNRNAQKLIINVYGRLRKEELMHCEN</sequence>
<evidence type="ECO:0000256" key="4">
    <source>
        <dbReference type="ARBA" id="ARBA00022481"/>
    </source>
</evidence>
<keyword evidence="14" id="KW-1185">Reference proteome</keyword>
<protein>
    <recommendedName>
        <fullName evidence="2">Type II secretion system protein H</fullName>
    </recommendedName>
    <alternativeName>
        <fullName evidence="10">General secretion pathway protein H</fullName>
    </alternativeName>
</protein>
<dbReference type="EMBL" id="BAABKE010000004">
    <property type="protein sequence ID" value="GAA5099806.1"/>
    <property type="molecule type" value="Genomic_DNA"/>
</dbReference>
<evidence type="ECO:0000313" key="14">
    <source>
        <dbReference type="Proteomes" id="UP001500631"/>
    </source>
</evidence>
<dbReference type="NCBIfam" id="TIGR02532">
    <property type="entry name" value="IV_pilin_GFxxxE"/>
    <property type="match status" value="1"/>
</dbReference>
<dbReference type="InterPro" id="IPR022346">
    <property type="entry name" value="T2SS_GspH"/>
</dbReference>
<evidence type="ECO:0000256" key="1">
    <source>
        <dbReference type="ARBA" id="ARBA00004377"/>
    </source>
</evidence>
<evidence type="ECO:0000256" key="7">
    <source>
        <dbReference type="ARBA" id="ARBA00022989"/>
    </source>
</evidence>
<accession>A0ABP9MW70</accession>
<evidence type="ECO:0000259" key="12">
    <source>
        <dbReference type="Pfam" id="PF12019"/>
    </source>
</evidence>
<dbReference type="Pfam" id="PF12019">
    <property type="entry name" value="GspH"/>
    <property type="match status" value="1"/>
</dbReference>
<keyword evidence="3" id="KW-1003">Cell membrane</keyword>
<keyword evidence="4" id="KW-0488">Methylation</keyword>
<reference evidence="14" key="1">
    <citation type="journal article" date="2019" name="Int. J. Syst. Evol. Microbiol.">
        <title>The Global Catalogue of Microorganisms (GCM) 10K type strain sequencing project: providing services to taxonomists for standard genome sequencing and annotation.</title>
        <authorList>
            <consortium name="The Broad Institute Genomics Platform"/>
            <consortium name="The Broad Institute Genome Sequencing Center for Infectious Disease"/>
            <person name="Wu L."/>
            <person name="Ma J."/>
        </authorList>
    </citation>
    <scope>NUCLEOTIDE SEQUENCE [LARGE SCALE GENOMIC DNA]</scope>
    <source>
        <strain evidence="14">JCM 18424</strain>
    </source>
</reference>
<dbReference type="InterPro" id="IPR045584">
    <property type="entry name" value="Pilin-like"/>
</dbReference>
<gene>
    <name evidence="13" type="ORF">GCM10023338_13770</name>
</gene>
<evidence type="ECO:0000256" key="6">
    <source>
        <dbReference type="ARBA" id="ARBA00022692"/>
    </source>
</evidence>
<feature type="transmembrane region" description="Helical" evidence="11">
    <location>
        <begin position="6"/>
        <end position="24"/>
    </location>
</feature>
<keyword evidence="5" id="KW-0997">Cell inner membrane</keyword>
<keyword evidence="8 11" id="KW-0472">Membrane</keyword>
<evidence type="ECO:0000256" key="3">
    <source>
        <dbReference type="ARBA" id="ARBA00022475"/>
    </source>
</evidence>
<name>A0ABP9MW70_9GAMM</name>
<comment type="caution">
    <text evidence="13">The sequence shown here is derived from an EMBL/GenBank/DDBJ whole genome shotgun (WGS) entry which is preliminary data.</text>
</comment>
<evidence type="ECO:0000313" key="13">
    <source>
        <dbReference type="EMBL" id="GAA5099806.1"/>
    </source>
</evidence>
<evidence type="ECO:0000256" key="9">
    <source>
        <dbReference type="ARBA" id="ARBA00025772"/>
    </source>
</evidence>
<comment type="subcellular location">
    <subcellularLocation>
        <location evidence="1">Cell inner membrane</location>
        <topology evidence="1">Single-pass membrane protein</topology>
    </subcellularLocation>
</comment>
<evidence type="ECO:0000256" key="10">
    <source>
        <dbReference type="ARBA" id="ARBA00030775"/>
    </source>
</evidence>
<dbReference type="InterPro" id="IPR012902">
    <property type="entry name" value="N_methyl_site"/>
</dbReference>
<proteinExistence type="inferred from homology"/>
<evidence type="ECO:0000256" key="2">
    <source>
        <dbReference type="ARBA" id="ARBA00021549"/>
    </source>
</evidence>
<dbReference type="Gene3D" id="3.55.40.10">
    <property type="entry name" value="minor pseudopilin epsh domain"/>
    <property type="match status" value="1"/>
</dbReference>
<comment type="similarity">
    <text evidence="9">Belongs to the GSP H family.</text>
</comment>
<keyword evidence="7 11" id="KW-1133">Transmembrane helix</keyword>
<evidence type="ECO:0000256" key="5">
    <source>
        <dbReference type="ARBA" id="ARBA00022519"/>
    </source>
</evidence>
<keyword evidence="6 11" id="KW-0812">Transmembrane</keyword>
<dbReference type="Proteomes" id="UP001500631">
    <property type="component" value="Unassembled WGS sequence"/>
</dbReference>
<organism evidence="13 14">
    <name type="scientific">Wohlfahrtiimonas larvae</name>
    <dbReference type="NCBI Taxonomy" id="1157986"/>
    <lineage>
        <taxon>Bacteria</taxon>
        <taxon>Pseudomonadati</taxon>
        <taxon>Pseudomonadota</taxon>
        <taxon>Gammaproteobacteria</taxon>
        <taxon>Cardiobacteriales</taxon>
        <taxon>Ignatzschineriaceae</taxon>
        <taxon>Wohlfahrtiimonas</taxon>
    </lineage>
</organism>